<feature type="transmembrane region" description="Helical" evidence="1">
    <location>
        <begin position="153"/>
        <end position="172"/>
    </location>
</feature>
<evidence type="ECO:0008006" key="4">
    <source>
        <dbReference type="Google" id="ProtNLM"/>
    </source>
</evidence>
<dbReference type="AlphaFoldDB" id="A0A9Q8ZDP5"/>
<gene>
    <name evidence="2" type="ORF">yc1106_06853</name>
</gene>
<sequence>MNASATLRASYVRQARTSIIGHLVVALRPRSADQNKLQSIVRVDHIDYRQQCDRERTGQPVLFDVEKDAITKETCVDDRYLGRSDTESIMEWEEDNSIRVRLKKMFTVFPYRDPIYLVAIIFLFGSITLVISALFELLPLLTPASFEEAQEEIAIPITILLGSILFLVAGIFDTFGALNADRGTIGTSKSNPTKVRYRPALVGTPEFRWIPSSEKMWDLTMNSLAFQAGLLVLFGGVIFVFAGIVDFPGIVSQEDPLFSSIVFGPQVVHGLIFFVANAMLAYSEQERWYKPKFTDPDWLSAIFNTIGGLLFMIAGIFMFTRGQYGSQGELQGAIAAMVGSLAFLIGSIVRWYVVLEVW</sequence>
<name>A0A9Q8ZDP5_CURCL</name>
<feature type="transmembrane region" description="Helical" evidence="1">
    <location>
        <begin position="115"/>
        <end position="141"/>
    </location>
</feature>
<keyword evidence="1" id="KW-0472">Membrane</keyword>
<evidence type="ECO:0000256" key="1">
    <source>
        <dbReference type="SAM" id="Phobius"/>
    </source>
</evidence>
<protein>
    <recommendedName>
        <fullName evidence="4">Integral membrane protein</fullName>
    </recommendedName>
</protein>
<keyword evidence="1" id="KW-0812">Transmembrane</keyword>
<proteinExistence type="predicted"/>
<feature type="transmembrane region" description="Helical" evidence="1">
    <location>
        <begin position="224"/>
        <end position="245"/>
    </location>
</feature>
<feature type="transmembrane region" description="Helical" evidence="1">
    <location>
        <begin position="332"/>
        <end position="353"/>
    </location>
</feature>
<keyword evidence="3" id="KW-1185">Reference proteome</keyword>
<evidence type="ECO:0000313" key="3">
    <source>
        <dbReference type="Proteomes" id="UP001056012"/>
    </source>
</evidence>
<dbReference type="Proteomes" id="UP001056012">
    <property type="component" value="Chromosome 5"/>
</dbReference>
<dbReference type="OrthoDB" id="2603at2759"/>
<accession>A0A9Q8ZDP5</accession>
<feature type="transmembrane region" description="Helical" evidence="1">
    <location>
        <begin position="298"/>
        <end position="320"/>
    </location>
</feature>
<evidence type="ECO:0000313" key="2">
    <source>
        <dbReference type="EMBL" id="USP79579.1"/>
    </source>
</evidence>
<feature type="transmembrane region" description="Helical" evidence="1">
    <location>
        <begin position="257"/>
        <end position="278"/>
    </location>
</feature>
<keyword evidence="1" id="KW-1133">Transmembrane helix</keyword>
<reference evidence="2" key="1">
    <citation type="submission" date="2021-12" db="EMBL/GenBank/DDBJ databases">
        <title>Curvularia clavata genome.</title>
        <authorList>
            <person name="Cao Y."/>
        </authorList>
    </citation>
    <scope>NUCLEOTIDE SEQUENCE</scope>
    <source>
        <strain evidence="2">Yc1106</strain>
    </source>
</reference>
<dbReference type="VEuPathDB" id="FungiDB:yc1106_06853"/>
<organism evidence="2 3">
    <name type="scientific">Curvularia clavata</name>
    <dbReference type="NCBI Taxonomy" id="95742"/>
    <lineage>
        <taxon>Eukaryota</taxon>
        <taxon>Fungi</taxon>
        <taxon>Dikarya</taxon>
        <taxon>Ascomycota</taxon>
        <taxon>Pezizomycotina</taxon>
        <taxon>Dothideomycetes</taxon>
        <taxon>Pleosporomycetidae</taxon>
        <taxon>Pleosporales</taxon>
        <taxon>Pleosporineae</taxon>
        <taxon>Pleosporaceae</taxon>
        <taxon>Curvularia</taxon>
    </lineage>
</organism>
<dbReference type="EMBL" id="CP089278">
    <property type="protein sequence ID" value="USP79579.1"/>
    <property type="molecule type" value="Genomic_DNA"/>
</dbReference>